<dbReference type="Proteomes" id="UP001362999">
    <property type="component" value="Unassembled WGS sequence"/>
</dbReference>
<reference evidence="2 3" key="1">
    <citation type="journal article" date="2024" name="J Genomics">
        <title>Draft genome sequencing and assembly of Favolaschia claudopus CIRM-BRFM 2984 isolated from oak limbs.</title>
        <authorList>
            <person name="Navarro D."/>
            <person name="Drula E."/>
            <person name="Chaduli D."/>
            <person name="Cazenave R."/>
            <person name="Ahrendt S."/>
            <person name="Wang J."/>
            <person name="Lipzen A."/>
            <person name="Daum C."/>
            <person name="Barry K."/>
            <person name="Grigoriev I.V."/>
            <person name="Favel A."/>
            <person name="Rosso M.N."/>
            <person name="Martin F."/>
        </authorList>
    </citation>
    <scope>NUCLEOTIDE SEQUENCE [LARGE SCALE GENOMIC DNA]</scope>
    <source>
        <strain evidence="2 3">CIRM-BRFM 2984</strain>
    </source>
</reference>
<keyword evidence="3" id="KW-1185">Reference proteome</keyword>
<gene>
    <name evidence="2" type="ORF">R3P38DRAFT_3342035</name>
</gene>
<dbReference type="SUPFAM" id="SSF54695">
    <property type="entry name" value="POZ domain"/>
    <property type="match status" value="1"/>
</dbReference>
<proteinExistence type="predicted"/>
<evidence type="ECO:0000313" key="3">
    <source>
        <dbReference type="Proteomes" id="UP001362999"/>
    </source>
</evidence>
<accession>A0AAW0E147</accession>
<name>A0AAW0E147_9AGAR</name>
<sequence>MPPTTTTTSPRFNSSSADLTIRSSDGVLFHLHRSILQSASAVFADAAALAHPNIADIDDIVDLTEPADILDLLFRFVYAASSSFPSSASSSSSSHSHHQQEEVEITAPDLSSLPFPTLSALAECAHKYIVYPALTACTPHMHSAAQTHPVPVLLFALRHRHIPLANEAAAQSMRFSPTHARAVLAAHPHVLRDWEDYHDRWHLATAQSLAYLASPTFPQHAALVARCLADPAGNPICTYAGELDRAGGVGPEGERGGEVCGG</sequence>
<comment type="caution">
    <text evidence="2">The sequence shown here is derived from an EMBL/GenBank/DDBJ whole genome shotgun (WGS) entry which is preliminary data.</text>
</comment>
<dbReference type="InterPro" id="IPR000210">
    <property type="entry name" value="BTB/POZ_dom"/>
</dbReference>
<dbReference type="AlphaFoldDB" id="A0AAW0E147"/>
<organism evidence="2 3">
    <name type="scientific">Favolaschia claudopus</name>
    <dbReference type="NCBI Taxonomy" id="2862362"/>
    <lineage>
        <taxon>Eukaryota</taxon>
        <taxon>Fungi</taxon>
        <taxon>Dikarya</taxon>
        <taxon>Basidiomycota</taxon>
        <taxon>Agaricomycotina</taxon>
        <taxon>Agaricomycetes</taxon>
        <taxon>Agaricomycetidae</taxon>
        <taxon>Agaricales</taxon>
        <taxon>Marasmiineae</taxon>
        <taxon>Mycenaceae</taxon>
        <taxon>Favolaschia</taxon>
    </lineage>
</organism>
<dbReference type="InterPro" id="IPR011333">
    <property type="entry name" value="SKP1/BTB/POZ_sf"/>
</dbReference>
<dbReference type="Gene3D" id="3.30.710.10">
    <property type="entry name" value="Potassium Channel Kv1.1, Chain A"/>
    <property type="match status" value="1"/>
</dbReference>
<dbReference type="PROSITE" id="PS50097">
    <property type="entry name" value="BTB"/>
    <property type="match status" value="1"/>
</dbReference>
<dbReference type="SMART" id="SM00225">
    <property type="entry name" value="BTB"/>
    <property type="match status" value="1"/>
</dbReference>
<evidence type="ECO:0000259" key="1">
    <source>
        <dbReference type="PROSITE" id="PS50097"/>
    </source>
</evidence>
<evidence type="ECO:0000313" key="2">
    <source>
        <dbReference type="EMBL" id="KAK7057852.1"/>
    </source>
</evidence>
<dbReference type="EMBL" id="JAWWNJ010000004">
    <property type="protein sequence ID" value="KAK7057852.1"/>
    <property type="molecule type" value="Genomic_DNA"/>
</dbReference>
<protein>
    <recommendedName>
        <fullName evidence="1">BTB domain-containing protein</fullName>
    </recommendedName>
</protein>
<feature type="domain" description="BTB" evidence="1">
    <location>
        <begin position="17"/>
        <end position="86"/>
    </location>
</feature>